<evidence type="ECO:0000313" key="4">
    <source>
        <dbReference type="Proteomes" id="UP000266673"/>
    </source>
</evidence>
<feature type="domain" description="DUF6570" evidence="2">
    <location>
        <begin position="168"/>
        <end position="301"/>
    </location>
</feature>
<dbReference type="AlphaFoldDB" id="A0A397VA28"/>
<proteinExistence type="predicted"/>
<dbReference type="EMBL" id="QKWP01000583">
    <property type="protein sequence ID" value="RIB17779.1"/>
    <property type="molecule type" value="Genomic_DNA"/>
</dbReference>
<dbReference type="Proteomes" id="UP000266673">
    <property type="component" value="Unassembled WGS sequence"/>
</dbReference>
<organism evidence="3 4">
    <name type="scientific">Gigaspora rosea</name>
    <dbReference type="NCBI Taxonomy" id="44941"/>
    <lineage>
        <taxon>Eukaryota</taxon>
        <taxon>Fungi</taxon>
        <taxon>Fungi incertae sedis</taxon>
        <taxon>Mucoromycota</taxon>
        <taxon>Glomeromycotina</taxon>
        <taxon>Glomeromycetes</taxon>
        <taxon>Diversisporales</taxon>
        <taxon>Gigasporaceae</taxon>
        <taxon>Gigaspora</taxon>
    </lineage>
</organism>
<name>A0A397VA28_9GLOM</name>
<reference evidence="3 4" key="1">
    <citation type="submission" date="2018-06" db="EMBL/GenBank/DDBJ databases">
        <title>Comparative genomics reveals the genomic features of Rhizophagus irregularis, R. cerebriforme, R. diaphanum and Gigaspora rosea, and their symbiotic lifestyle signature.</title>
        <authorList>
            <person name="Morin E."/>
            <person name="San Clemente H."/>
            <person name="Chen E.C.H."/>
            <person name="De La Providencia I."/>
            <person name="Hainaut M."/>
            <person name="Kuo A."/>
            <person name="Kohler A."/>
            <person name="Murat C."/>
            <person name="Tang N."/>
            <person name="Roy S."/>
            <person name="Loubradou J."/>
            <person name="Henrissat B."/>
            <person name="Grigoriev I.V."/>
            <person name="Corradi N."/>
            <person name="Roux C."/>
            <person name="Martin F.M."/>
        </authorList>
    </citation>
    <scope>NUCLEOTIDE SEQUENCE [LARGE SCALE GENOMIC DNA]</scope>
    <source>
        <strain evidence="3 4">DAOM 194757</strain>
    </source>
</reference>
<feature type="compositionally biased region" description="Basic and acidic residues" evidence="1">
    <location>
        <begin position="36"/>
        <end position="69"/>
    </location>
</feature>
<gene>
    <name evidence="3" type="ORF">C2G38_2186428</name>
</gene>
<comment type="caution">
    <text evidence="3">The sequence shown here is derived from an EMBL/GenBank/DDBJ whole genome shotgun (WGS) entry which is preliminary data.</text>
</comment>
<dbReference type="InterPro" id="IPR046700">
    <property type="entry name" value="DUF6570"/>
</dbReference>
<dbReference type="STRING" id="44941.A0A397VA28"/>
<dbReference type="Pfam" id="PF20209">
    <property type="entry name" value="DUF6570"/>
    <property type="match status" value="1"/>
</dbReference>
<dbReference type="OrthoDB" id="2440225at2759"/>
<evidence type="ECO:0000259" key="2">
    <source>
        <dbReference type="Pfam" id="PF20209"/>
    </source>
</evidence>
<evidence type="ECO:0000313" key="3">
    <source>
        <dbReference type="EMBL" id="RIB17779.1"/>
    </source>
</evidence>
<keyword evidence="4" id="KW-1185">Reference proteome</keyword>
<protein>
    <recommendedName>
        <fullName evidence="2">DUF6570 domain-containing protein</fullName>
    </recommendedName>
</protein>
<accession>A0A397VA28</accession>
<feature type="region of interest" description="Disordered" evidence="1">
    <location>
        <begin position="34"/>
        <end position="69"/>
    </location>
</feature>
<evidence type="ECO:0000256" key="1">
    <source>
        <dbReference type="SAM" id="MobiDB-lite"/>
    </source>
</evidence>
<sequence>MTAHLRSFKFLWSFPNDQGHLVIRENKTPAQCDNCRTQDHENKKKKRVSETEEQCKNRPREKEQRCKQRAMQKEITREVADEQSGNQETTIHPQQETIIHPQQETIIHLQVPSVSVETELLPEFDRKLLQKFRSKINKFEHKLCPICNECFPSIKLVMGECRRFYNDKTIPKKFLSENNIDPGDAPKELKGFTEIKEMLIAQIFLVISVYCLHGGQYAYRGNVINFPQDVQEFTTRLPRHPSSLDVLVVRRQSANGLTRTPNNIYRGYIEILAKKITQALLWLKTNNRYYANITIDNEVLQLLPENGPIDNYFQQIQNINDETETENITTRSFVPVSPPLNHEDNAINNALARIQTDDAPIAWPNIDASPVNEFHTSGYITRAFSTLYPWGNANLRAERVRDIKPTEYFQHMLKYKDGRFAQHTRCKYFALNSQMRWRALQEERVYIKQSLNGRQLTVEEVQEMVEENNHLAN</sequence>